<feature type="region of interest" description="Disordered" evidence="1">
    <location>
        <begin position="153"/>
        <end position="207"/>
    </location>
</feature>
<accession>A0A6A5T753</accession>
<feature type="region of interest" description="Disordered" evidence="1">
    <location>
        <begin position="1"/>
        <end position="137"/>
    </location>
</feature>
<feature type="compositionally biased region" description="Low complexity" evidence="1">
    <location>
        <begin position="453"/>
        <end position="466"/>
    </location>
</feature>
<dbReference type="EMBL" id="ML975997">
    <property type="protein sequence ID" value="KAF1947998.1"/>
    <property type="molecule type" value="Genomic_DNA"/>
</dbReference>
<organism evidence="2 3">
    <name type="scientific">Clathrospora elynae</name>
    <dbReference type="NCBI Taxonomy" id="706981"/>
    <lineage>
        <taxon>Eukaryota</taxon>
        <taxon>Fungi</taxon>
        <taxon>Dikarya</taxon>
        <taxon>Ascomycota</taxon>
        <taxon>Pezizomycotina</taxon>
        <taxon>Dothideomycetes</taxon>
        <taxon>Pleosporomycetidae</taxon>
        <taxon>Pleosporales</taxon>
        <taxon>Diademaceae</taxon>
        <taxon>Clathrospora</taxon>
    </lineage>
</organism>
<feature type="region of interest" description="Disordered" evidence="1">
    <location>
        <begin position="408"/>
        <end position="480"/>
    </location>
</feature>
<feature type="region of interest" description="Disordered" evidence="1">
    <location>
        <begin position="340"/>
        <end position="361"/>
    </location>
</feature>
<keyword evidence="3" id="KW-1185">Reference proteome</keyword>
<feature type="region of interest" description="Disordered" evidence="1">
    <location>
        <begin position="233"/>
        <end position="266"/>
    </location>
</feature>
<protein>
    <submittedName>
        <fullName evidence="2">Uncharacterized protein</fullName>
    </submittedName>
</protein>
<gene>
    <name evidence="2" type="ORF">EJ02DRAFT_333413</name>
</gene>
<evidence type="ECO:0000256" key="1">
    <source>
        <dbReference type="SAM" id="MobiDB-lite"/>
    </source>
</evidence>
<feature type="compositionally biased region" description="Low complexity" evidence="1">
    <location>
        <begin position="420"/>
        <end position="436"/>
    </location>
</feature>
<evidence type="ECO:0000313" key="2">
    <source>
        <dbReference type="EMBL" id="KAF1947998.1"/>
    </source>
</evidence>
<evidence type="ECO:0000313" key="3">
    <source>
        <dbReference type="Proteomes" id="UP000800038"/>
    </source>
</evidence>
<dbReference type="AlphaFoldDB" id="A0A6A5T753"/>
<dbReference type="Proteomes" id="UP000800038">
    <property type="component" value="Unassembled WGS sequence"/>
</dbReference>
<feature type="compositionally biased region" description="Polar residues" evidence="1">
    <location>
        <begin position="344"/>
        <end position="361"/>
    </location>
</feature>
<feature type="non-terminal residue" evidence="2">
    <location>
        <position position="1"/>
    </location>
</feature>
<name>A0A6A5T753_9PLEO</name>
<feature type="compositionally biased region" description="Polar residues" evidence="1">
    <location>
        <begin position="104"/>
        <end position="116"/>
    </location>
</feature>
<sequence>PVDALVTSHAAKTMPGSSGESKPVQHDSGVNLRHPIKRSASDLVVASRSLNEAVTTGRLGKEPNLKADANQPQSQLSLRPPRPTAQRSSSSSQIELRSRYHDPSISSASLQKQLIEQTRPVRNRPPRPTRAPRGLTANTPIIKTRPTYVRSNVMRSSSDPDLAKAFANPKTRDRGLPIKPCIKKKAKSATTTPPGEFQQDDDNTGNRSLRRVKTVDFEENGSKPSLSLPHFIKAMGSPTQDPPNDAETLPAQAKKPKKTVKRSPSCPSMMRVAKSNVADPAFTRTDVHVIAIAPSWNAQDVANEEGSDPATPTMQIIETKSGSYEVIWDDVPSEHSIRLKGRRSSSASHALETVDSTTTSSLDRVNTKLANWSSTWNSPSESFKPTIVVFPDDDSRTTYHDCAVEEDDELSVLVPPNSKRSSAAPSRFPSRPASAPMTRTSSCEELSLQAALQESPSQSSQDWESSLKQSLVVPDPEGQRARLYSTSRKVKQPMAFRKLSNIDEDDRKFRGHRDSVTIAHSRLVHSGGISPELFAHRDSVSMAKKRMHARNHATSAAREIPRPKQAQFDAFDLDDDADDVSVPLSFAKEHAAQALKNSTSASILRPARHSANQRHIRIVE</sequence>
<dbReference type="OrthoDB" id="3944862at2759"/>
<reference evidence="2" key="1">
    <citation type="journal article" date="2020" name="Stud. Mycol.">
        <title>101 Dothideomycetes genomes: a test case for predicting lifestyles and emergence of pathogens.</title>
        <authorList>
            <person name="Haridas S."/>
            <person name="Albert R."/>
            <person name="Binder M."/>
            <person name="Bloem J."/>
            <person name="Labutti K."/>
            <person name="Salamov A."/>
            <person name="Andreopoulos B."/>
            <person name="Baker S."/>
            <person name="Barry K."/>
            <person name="Bills G."/>
            <person name="Bluhm B."/>
            <person name="Cannon C."/>
            <person name="Castanera R."/>
            <person name="Culley D."/>
            <person name="Daum C."/>
            <person name="Ezra D."/>
            <person name="Gonzalez J."/>
            <person name="Henrissat B."/>
            <person name="Kuo A."/>
            <person name="Liang C."/>
            <person name="Lipzen A."/>
            <person name="Lutzoni F."/>
            <person name="Magnuson J."/>
            <person name="Mondo S."/>
            <person name="Nolan M."/>
            <person name="Ohm R."/>
            <person name="Pangilinan J."/>
            <person name="Park H.-J."/>
            <person name="Ramirez L."/>
            <person name="Alfaro M."/>
            <person name="Sun H."/>
            <person name="Tritt A."/>
            <person name="Yoshinaga Y."/>
            <person name="Zwiers L.-H."/>
            <person name="Turgeon B."/>
            <person name="Goodwin S."/>
            <person name="Spatafora J."/>
            <person name="Crous P."/>
            <person name="Grigoriev I."/>
        </authorList>
    </citation>
    <scope>NUCLEOTIDE SEQUENCE</scope>
    <source>
        <strain evidence="2">CBS 161.51</strain>
    </source>
</reference>
<proteinExistence type="predicted"/>